<dbReference type="Proteomes" id="UP000283745">
    <property type="component" value="Unassembled WGS sequence"/>
</dbReference>
<reference evidence="2 4" key="2">
    <citation type="submission" date="2018-08" db="EMBL/GenBank/DDBJ databases">
        <title>A genome reference for cultivated species of the human gut microbiota.</title>
        <authorList>
            <person name="Zou Y."/>
            <person name="Xue W."/>
            <person name="Luo G."/>
        </authorList>
    </citation>
    <scope>NUCLEOTIDE SEQUENCE [LARGE SCALE GENOMIC DNA]</scope>
    <source>
        <strain evidence="2 4">AM28-23</strain>
    </source>
</reference>
<dbReference type="RefSeq" id="WP_055066183.1">
    <property type="nucleotide sequence ID" value="NZ_CABJFK010000001.1"/>
</dbReference>
<name>A0A174E7S4_9FIRM</name>
<dbReference type="EMBL" id="QSKF01000001">
    <property type="protein sequence ID" value="RHE41745.1"/>
    <property type="molecule type" value="Genomic_DNA"/>
</dbReference>
<protein>
    <submittedName>
        <fullName evidence="1">Uncharacterized protein</fullName>
    </submittedName>
</protein>
<dbReference type="AlphaFoldDB" id="A0A174E7S4"/>
<gene>
    <name evidence="2" type="ORF">DW740_00020</name>
    <name evidence="1" type="ORF">ERS852394_01968</name>
</gene>
<evidence type="ECO:0000313" key="1">
    <source>
        <dbReference type="EMBL" id="CUO33831.1"/>
    </source>
</evidence>
<proteinExistence type="predicted"/>
<sequence>MNIQARLKQAEERAMLLQKKANTIHLIMVKPVPGKERLYTILGEDGIYNEKKLAEFQQKHSVVTTIILNIPRLPEEGVLNAEKK</sequence>
<reference evidence="1 3" key="1">
    <citation type="submission" date="2015-09" db="EMBL/GenBank/DDBJ databases">
        <authorList>
            <consortium name="Pathogen Informatics"/>
        </authorList>
    </citation>
    <scope>NUCLEOTIDE SEQUENCE [LARGE SCALE GENOMIC DNA]</scope>
    <source>
        <strain evidence="1 3">2789STDY5608837</strain>
    </source>
</reference>
<dbReference type="EMBL" id="CYZD01000009">
    <property type="protein sequence ID" value="CUO33831.1"/>
    <property type="molecule type" value="Genomic_DNA"/>
</dbReference>
<evidence type="ECO:0000313" key="3">
    <source>
        <dbReference type="Proteomes" id="UP000095409"/>
    </source>
</evidence>
<accession>A0A174E7S4</accession>
<evidence type="ECO:0000313" key="2">
    <source>
        <dbReference type="EMBL" id="RHE41745.1"/>
    </source>
</evidence>
<dbReference type="Proteomes" id="UP000095409">
    <property type="component" value="Unassembled WGS sequence"/>
</dbReference>
<organism evidence="1 3">
    <name type="scientific">Blautia obeum</name>
    <dbReference type="NCBI Taxonomy" id="40520"/>
    <lineage>
        <taxon>Bacteria</taxon>
        <taxon>Bacillati</taxon>
        <taxon>Bacillota</taxon>
        <taxon>Clostridia</taxon>
        <taxon>Lachnospirales</taxon>
        <taxon>Lachnospiraceae</taxon>
        <taxon>Blautia</taxon>
    </lineage>
</organism>
<evidence type="ECO:0000313" key="4">
    <source>
        <dbReference type="Proteomes" id="UP000283745"/>
    </source>
</evidence>